<dbReference type="SUPFAM" id="SSF55298">
    <property type="entry name" value="YjgF-like"/>
    <property type="match status" value="1"/>
</dbReference>
<keyword evidence="1" id="KW-0378">Hydrolase</keyword>
<dbReference type="PANTHER" id="PTHR43857:SF1">
    <property type="entry name" value="YJGH FAMILY PROTEIN"/>
    <property type="match status" value="1"/>
</dbReference>
<organism evidence="1 2">
    <name type="scientific">Pseudooceanicola algae</name>
    <dbReference type="NCBI Taxonomy" id="1537215"/>
    <lineage>
        <taxon>Bacteria</taxon>
        <taxon>Pseudomonadati</taxon>
        <taxon>Pseudomonadota</taxon>
        <taxon>Alphaproteobacteria</taxon>
        <taxon>Rhodobacterales</taxon>
        <taxon>Paracoccaceae</taxon>
        <taxon>Pseudooceanicola</taxon>
    </lineage>
</organism>
<protein>
    <submittedName>
        <fullName evidence="1">2-iminobutanoate/2-iminopropanoate deaminase</fullName>
        <ecNumber evidence="1">3.5.99.10</ecNumber>
    </submittedName>
</protein>
<dbReference type="InterPro" id="IPR006175">
    <property type="entry name" value="YjgF/YER057c/UK114"/>
</dbReference>
<keyword evidence="2" id="KW-1185">Reference proteome</keyword>
<dbReference type="OrthoDB" id="9803101at2"/>
<dbReference type="CDD" id="cd00448">
    <property type="entry name" value="YjgF_YER057c_UK114_family"/>
    <property type="match status" value="1"/>
</dbReference>
<accession>A0A418SL04</accession>
<dbReference type="GO" id="GO:0120241">
    <property type="term" value="F:2-iminobutanoate/2-iminopropanoate deaminase"/>
    <property type="evidence" value="ECO:0007669"/>
    <property type="project" value="UniProtKB-EC"/>
</dbReference>
<dbReference type="PANTHER" id="PTHR43857">
    <property type="entry name" value="BLR7761 PROTEIN"/>
    <property type="match status" value="1"/>
</dbReference>
<gene>
    <name evidence="1" type="primary">yabJ</name>
    <name evidence="1" type="ORF">PSAL_021480</name>
</gene>
<dbReference type="AlphaFoldDB" id="A0A418SL04"/>
<sequence length="137" mass="15270">MTALTPHMFLQPDGWMPAKGYANGVLAEGRILFTGGLVGWTGNQEWQHHDMAGQFRQTLLNIVAVLAEAGARPEHLVRLTWYITDKREYLDNLRAFGAAYREVIGRHFPAMAVVQVTGLMEDAARIEIEATAVLPHD</sequence>
<dbReference type="KEGG" id="palw:PSAL_021480"/>
<evidence type="ECO:0000313" key="2">
    <source>
        <dbReference type="Proteomes" id="UP000283786"/>
    </source>
</evidence>
<dbReference type="Proteomes" id="UP000283786">
    <property type="component" value="Chromosome"/>
</dbReference>
<proteinExistence type="predicted"/>
<dbReference type="Pfam" id="PF01042">
    <property type="entry name" value="Ribonuc_L-PSP"/>
    <property type="match status" value="1"/>
</dbReference>
<dbReference type="EC" id="3.5.99.10" evidence="1"/>
<dbReference type="EMBL" id="CP060436">
    <property type="protein sequence ID" value="QPM90906.1"/>
    <property type="molecule type" value="Genomic_DNA"/>
</dbReference>
<dbReference type="Gene3D" id="3.30.1330.40">
    <property type="entry name" value="RutC-like"/>
    <property type="match status" value="1"/>
</dbReference>
<name>A0A418SL04_9RHOB</name>
<reference evidence="1 2" key="1">
    <citation type="submission" date="2020-08" db="EMBL/GenBank/DDBJ databases">
        <title>Genome sequence of Rhodobacteraceae bacterium Lw-13e.</title>
        <authorList>
            <person name="Poehlein A."/>
            <person name="Wolter L."/>
            <person name="Daniel R."/>
            <person name="Brinkhoff T."/>
        </authorList>
    </citation>
    <scope>NUCLEOTIDE SEQUENCE [LARGE SCALE GENOMIC DNA]</scope>
    <source>
        <strain evidence="1 2">Lw-13e</strain>
    </source>
</reference>
<dbReference type="InterPro" id="IPR035959">
    <property type="entry name" value="RutC-like_sf"/>
</dbReference>
<evidence type="ECO:0000313" key="1">
    <source>
        <dbReference type="EMBL" id="QPM90906.1"/>
    </source>
</evidence>
<dbReference type="RefSeq" id="WP_119837735.1">
    <property type="nucleotide sequence ID" value="NZ_CP060436.1"/>
</dbReference>